<sequence length="70" mass="7862">MKTAFYIVGFFIPASSFKGRCLFTESCRRHGGTPARPESLSMETKVNVPLYFQSSQEEIPCCNCGINYKS</sequence>
<protein>
    <submittedName>
        <fullName evidence="1">Uncharacterized protein</fullName>
    </submittedName>
</protein>
<evidence type="ECO:0000313" key="1">
    <source>
        <dbReference type="EMBL" id="TVP80842.1"/>
    </source>
</evidence>
<comment type="caution">
    <text evidence="1">The sequence shown here is derived from an EMBL/GenBank/DDBJ whole genome shotgun (WGS) entry which is preliminary data.</text>
</comment>
<dbReference type="AlphaFoldDB" id="A0A651DSG0"/>
<proteinExistence type="predicted"/>
<name>A0A651DSG0_9BACI</name>
<gene>
    <name evidence="1" type="ORF">EA344_13425</name>
</gene>
<reference evidence="1" key="1">
    <citation type="submission" date="2018-10" db="EMBL/GenBank/DDBJ databases">
        <title>Metagenomes of soda lake microbial mats from the interior of British Columbia, Canada.</title>
        <authorList>
            <person name="Zorz J.K."/>
            <person name="Sharp C."/>
            <person name="Kleiner M."/>
            <person name="Dong X."/>
            <person name="Strous M."/>
        </authorList>
    </citation>
    <scope>NUCLEOTIDE SEQUENCE</scope>
    <source>
        <strain evidence="1">LCM1.Bin51</strain>
    </source>
</reference>
<accession>A0A651DSG0</accession>
<organism evidence="1">
    <name type="scientific">Alkalicoccus sp</name>
    <dbReference type="NCBI Taxonomy" id="2005376"/>
    <lineage>
        <taxon>Bacteria</taxon>
        <taxon>Bacillati</taxon>
        <taxon>Bacillota</taxon>
        <taxon>Bacilli</taxon>
        <taxon>Bacillales</taxon>
        <taxon>Bacillaceae</taxon>
        <taxon>Alkalicoccus</taxon>
    </lineage>
</organism>
<dbReference type="EMBL" id="REBZ01000218">
    <property type="protein sequence ID" value="TVP80842.1"/>
    <property type="molecule type" value="Genomic_DNA"/>
</dbReference>